<dbReference type="Proteomes" id="UP000654075">
    <property type="component" value="Unassembled WGS sequence"/>
</dbReference>
<sequence>MADFGYPAQYSLIAHTQAGGTCYAHACASVIRAAECRIVGRVPQAHQELVDQIIARHGTSGGICRVVLQEECAKRQLRCQDLGETQAHDDCMVQLQGVSASLRQRTLVMSFRLDDHQWSKFSGFFRRRPTGILRAKDIGECRAGTAGHSVVVTGEGEKAIYGQVRRYWKCKNSWGCKLGDSGRFRIDKLAFPMRWLDVVFDANELTPLDFQQFVGAPVRASVVVTYSLDYMARQLPGALPSGLETGQRFDVSFASLNAGQMHPSRAHPHGRGSFKNMYILRDGDGQFFALKTLRDNSGDLKEEVVKHLVAAVYASTFDKPQRRIKFCVPVIVELEAAHCMNGERAASYRGLLEPFLSGSYSKFVFKQTLVPHDLPQAFFHHSYKASGMSLLVWDLQGVAKDGYYSLTDPVIVFGEPGQPSQCPAMLGSLFRLRGAHSVFADQHDTFRALHTCKSMCAQLLVAPKVNDAHSAGRCRRCRRLRRRCWFCRRRRPSSRPRPRPQPSSSSSSWSSSASSSSSLPSSLPSSSSWSSSSLSSSSL</sequence>
<dbReference type="GO" id="GO:0005524">
    <property type="term" value="F:ATP binding"/>
    <property type="evidence" value="ECO:0007669"/>
    <property type="project" value="UniProtKB-KW"/>
</dbReference>
<dbReference type="Gene3D" id="3.90.70.10">
    <property type="entry name" value="Cysteine proteinases"/>
    <property type="match status" value="1"/>
</dbReference>
<feature type="compositionally biased region" description="Low complexity" evidence="6">
    <location>
        <begin position="502"/>
        <end position="539"/>
    </location>
</feature>
<keyword evidence="3" id="KW-0547">Nucleotide-binding</keyword>
<dbReference type="SMART" id="SM00811">
    <property type="entry name" value="Alpha_kinase"/>
    <property type="match status" value="1"/>
</dbReference>
<dbReference type="EMBL" id="CAJNNW010032834">
    <property type="protein sequence ID" value="CAE8715642.1"/>
    <property type="molecule type" value="Genomic_DNA"/>
</dbReference>
<dbReference type="SUPFAM" id="SSF54001">
    <property type="entry name" value="Cysteine proteinases"/>
    <property type="match status" value="1"/>
</dbReference>
<gene>
    <name evidence="8" type="ORF">PGLA1383_LOCUS34884</name>
    <name evidence="9" type="ORF">PGLA2088_LOCUS38672</name>
</gene>
<evidence type="ECO:0000313" key="8">
    <source>
        <dbReference type="EMBL" id="CAE8617221.1"/>
    </source>
</evidence>
<evidence type="ECO:0000256" key="6">
    <source>
        <dbReference type="SAM" id="MobiDB-lite"/>
    </source>
</evidence>
<dbReference type="InterPro" id="IPR011009">
    <property type="entry name" value="Kinase-like_dom_sf"/>
</dbReference>
<keyword evidence="5" id="KW-0067">ATP-binding</keyword>
<dbReference type="InterPro" id="IPR051852">
    <property type="entry name" value="Alpha-type_PK"/>
</dbReference>
<dbReference type="GO" id="GO:0006508">
    <property type="term" value="P:proteolysis"/>
    <property type="evidence" value="ECO:0007669"/>
    <property type="project" value="InterPro"/>
</dbReference>
<feature type="region of interest" description="Disordered" evidence="6">
    <location>
        <begin position="491"/>
        <end position="539"/>
    </location>
</feature>
<dbReference type="Gene3D" id="3.20.200.10">
    <property type="entry name" value="MHCK/EF2 kinase"/>
    <property type="match status" value="1"/>
</dbReference>
<dbReference type="EMBL" id="CAJNNV010026097">
    <property type="protein sequence ID" value="CAE8617221.1"/>
    <property type="molecule type" value="Genomic_DNA"/>
</dbReference>
<comment type="caution">
    <text evidence="9">The sequence shown here is derived from an EMBL/GenBank/DDBJ whole genome shotgun (WGS) entry which is preliminary data.</text>
</comment>
<evidence type="ECO:0000256" key="4">
    <source>
        <dbReference type="ARBA" id="ARBA00022777"/>
    </source>
</evidence>
<evidence type="ECO:0000313" key="11">
    <source>
        <dbReference type="Proteomes" id="UP000654075"/>
    </source>
</evidence>
<proteinExistence type="predicted"/>
<dbReference type="PROSITE" id="PS00639">
    <property type="entry name" value="THIOL_PROTEASE_HIS"/>
    <property type="match status" value="1"/>
</dbReference>
<evidence type="ECO:0000256" key="3">
    <source>
        <dbReference type="ARBA" id="ARBA00022741"/>
    </source>
</evidence>
<dbReference type="InterPro" id="IPR004166">
    <property type="entry name" value="a-kinase_dom"/>
</dbReference>
<dbReference type="Pfam" id="PF00112">
    <property type="entry name" value="Peptidase_C1"/>
    <property type="match status" value="1"/>
</dbReference>
<dbReference type="InterPro" id="IPR038765">
    <property type="entry name" value="Papain-like_cys_pep_sf"/>
</dbReference>
<evidence type="ECO:0000256" key="1">
    <source>
        <dbReference type="ARBA" id="ARBA00022527"/>
    </source>
</evidence>
<dbReference type="InterPro" id="IPR000668">
    <property type="entry name" value="Peptidase_C1A_C"/>
</dbReference>
<keyword evidence="2" id="KW-0808">Transferase</keyword>
<keyword evidence="11" id="KW-1185">Reference proteome</keyword>
<evidence type="ECO:0000313" key="9">
    <source>
        <dbReference type="EMBL" id="CAE8715642.1"/>
    </source>
</evidence>
<evidence type="ECO:0000256" key="5">
    <source>
        <dbReference type="ARBA" id="ARBA00022840"/>
    </source>
</evidence>
<dbReference type="Proteomes" id="UP000626109">
    <property type="component" value="Unassembled WGS sequence"/>
</dbReference>
<protein>
    <recommendedName>
        <fullName evidence="7">Alpha-type protein kinase domain-containing protein</fullName>
    </recommendedName>
</protein>
<keyword evidence="1" id="KW-0723">Serine/threonine-protein kinase</keyword>
<dbReference type="SUPFAM" id="SSF56112">
    <property type="entry name" value="Protein kinase-like (PK-like)"/>
    <property type="match status" value="1"/>
</dbReference>
<accession>A0A813KZC9</accession>
<dbReference type="PANTHER" id="PTHR45992">
    <property type="entry name" value="EUKARYOTIC ELONGATION FACTOR 2 KINASE-RELATED"/>
    <property type="match status" value="1"/>
</dbReference>
<evidence type="ECO:0000313" key="10">
    <source>
        <dbReference type="Proteomes" id="UP000626109"/>
    </source>
</evidence>
<dbReference type="GO" id="GO:0008234">
    <property type="term" value="F:cysteine-type peptidase activity"/>
    <property type="evidence" value="ECO:0007669"/>
    <property type="project" value="InterPro"/>
</dbReference>
<name>A0A813KZC9_POLGL</name>
<reference evidence="9" key="1">
    <citation type="submission" date="2021-02" db="EMBL/GenBank/DDBJ databases">
        <authorList>
            <person name="Dougan E. K."/>
            <person name="Rhodes N."/>
            <person name="Thang M."/>
            <person name="Chan C."/>
        </authorList>
    </citation>
    <scope>NUCLEOTIDE SEQUENCE</scope>
</reference>
<dbReference type="OrthoDB" id="307194at2759"/>
<evidence type="ECO:0000259" key="7">
    <source>
        <dbReference type="PROSITE" id="PS51158"/>
    </source>
</evidence>
<feature type="domain" description="Alpha-type protein kinase" evidence="7">
    <location>
        <begin position="236"/>
        <end position="464"/>
    </location>
</feature>
<keyword evidence="4" id="KW-0418">Kinase</keyword>
<dbReference type="PROSITE" id="PS51158">
    <property type="entry name" value="ALPHA_KINASE"/>
    <property type="match status" value="1"/>
</dbReference>
<organism evidence="9 10">
    <name type="scientific">Polarella glacialis</name>
    <name type="common">Dinoflagellate</name>
    <dbReference type="NCBI Taxonomy" id="89957"/>
    <lineage>
        <taxon>Eukaryota</taxon>
        <taxon>Sar</taxon>
        <taxon>Alveolata</taxon>
        <taxon>Dinophyceae</taxon>
        <taxon>Suessiales</taxon>
        <taxon>Suessiaceae</taxon>
        <taxon>Polarella</taxon>
    </lineage>
</organism>
<dbReference type="GO" id="GO:0004674">
    <property type="term" value="F:protein serine/threonine kinase activity"/>
    <property type="evidence" value="ECO:0007669"/>
    <property type="project" value="UniProtKB-KW"/>
</dbReference>
<dbReference type="AlphaFoldDB" id="A0A813KZC9"/>
<dbReference type="Pfam" id="PF02816">
    <property type="entry name" value="Alpha_kinase"/>
    <property type="match status" value="1"/>
</dbReference>
<dbReference type="InterPro" id="IPR025660">
    <property type="entry name" value="Pept_his_AS"/>
</dbReference>
<evidence type="ECO:0000256" key="2">
    <source>
        <dbReference type="ARBA" id="ARBA00022679"/>
    </source>
</evidence>